<dbReference type="Proteomes" id="UP001570071">
    <property type="component" value="Unassembled WGS sequence"/>
</dbReference>
<organism evidence="1 2">
    <name type="scientific">Vibrio pomeroyi</name>
    <dbReference type="NCBI Taxonomy" id="198832"/>
    <lineage>
        <taxon>Bacteria</taxon>
        <taxon>Pseudomonadati</taxon>
        <taxon>Pseudomonadota</taxon>
        <taxon>Gammaproteobacteria</taxon>
        <taxon>Vibrionales</taxon>
        <taxon>Vibrionaceae</taxon>
        <taxon>Vibrio</taxon>
    </lineage>
</organism>
<keyword evidence="2" id="KW-1185">Reference proteome</keyword>
<sequence length="196" mass="21694">MQYAQMVYENKKIWMATNEVVVLEEVGTQECCFSCAVITDVIHPRLGENVQATIVYGLLIVNPDEDLKAVTAELSQANKVNLGFMADLSCHNFEMKDIVFKRDPMLTQLNRVRFAALVALPESLVVGDGSTQALTAFVRTGEPVDPLNNMLNRTGLLALKSTETDADIRLNKGNWKKFINLDKLEEAANSVMQGAT</sequence>
<name>A0ABV4MQN9_9VIBR</name>
<reference evidence="1 2" key="1">
    <citation type="journal article" date="2024" name="ISME J.">
        <title>Tailless and filamentous prophages are predominant in marine Vibrio.</title>
        <authorList>
            <person name="Steensen K."/>
            <person name="Seneca J."/>
            <person name="Bartlau N."/>
            <person name="Yu X.A."/>
            <person name="Hussain F.A."/>
            <person name="Polz M.F."/>
        </authorList>
    </citation>
    <scope>NUCLEOTIDE SEQUENCE [LARGE SCALE GENOMIC DNA]</scope>
    <source>
        <strain evidence="1 2">10N.239.312.F12</strain>
    </source>
</reference>
<proteinExistence type="predicted"/>
<evidence type="ECO:0000313" key="2">
    <source>
        <dbReference type="Proteomes" id="UP001570071"/>
    </source>
</evidence>
<dbReference type="RefSeq" id="WP_269337534.1">
    <property type="nucleotide sequence ID" value="NZ_JBFSSG010000001.1"/>
</dbReference>
<gene>
    <name evidence="1" type="ORF">AB6D66_00035</name>
</gene>
<evidence type="ECO:0000313" key="1">
    <source>
        <dbReference type="EMBL" id="MEZ8719431.1"/>
    </source>
</evidence>
<accession>A0ABV4MQN9</accession>
<dbReference type="EMBL" id="JBFSSG010000001">
    <property type="protein sequence ID" value="MEZ8719431.1"/>
    <property type="molecule type" value="Genomic_DNA"/>
</dbReference>
<comment type="caution">
    <text evidence="1">The sequence shown here is derived from an EMBL/GenBank/DDBJ whole genome shotgun (WGS) entry which is preliminary data.</text>
</comment>
<protein>
    <submittedName>
        <fullName evidence="1">Uncharacterized protein</fullName>
    </submittedName>
</protein>